<dbReference type="AlphaFoldDB" id="A0A7S8EA35"/>
<gene>
    <name evidence="1" type="ORF">G4Y79_01790</name>
</gene>
<dbReference type="RefSeq" id="WP_195171201.1">
    <property type="nucleotide sequence ID" value="NZ_CP062983.1"/>
</dbReference>
<dbReference type="KEGG" id="pmet:G4Y79_01790"/>
<protein>
    <submittedName>
        <fullName evidence="1">Uncharacterized protein</fullName>
    </submittedName>
</protein>
<dbReference type="Proteomes" id="UP000594468">
    <property type="component" value="Chromosome"/>
</dbReference>
<sequence length="350" mass="39386">MSVLTTSPITQTHTTEELVTECDAITRFIQMASPVDPISIVNLYVSLKSKPMAILTGAAHSGKSEVVRCLAQYLTDGDPIRSQMMNGHAWWAEKTRDIAFFIETQTRFNTVKLLAVIEEAWQPENTNSVFVACLTRISPAEVISFFSDLAFQLQHGQIMRLPRARLTEPIPYPPNLFLIGTMDTTRFDWSDDENLLSKTTMIQWSEGEMKPTTQRKWESITLGETGFLRSLIRDEAVARLKLHHILGNEQPALHPLLLAERLLNEQEIRLPGSVKGETLVYVANAWSKDGVGLFDQVTPNNLATALDLAIVQILLPRISAIIRDSQTLRRRLQEALSQFPSSVEVLESLY</sequence>
<reference evidence="1 2" key="1">
    <citation type="submission" date="2020-02" db="EMBL/GenBank/DDBJ databases">
        <authorList>
            <person name="Zheng R.K."/>
            <person name="Sun C.M."/>
        </authorList>
    </citation>
    <scope>NUCLEOTIDE SEQUENCE [LARGE SCALE GENOMIC DNA]</scope>
    <source>
        <strain evidence="2">rifampicinis</strain>
    </source>
</reference>
<keyword evidence="2" id="KW-1185">Reference proteome</keyword>
<organism evidence="1 2">
    <name type="scientific">Phototrophicus methaneseepsis</name>
    <dbReference type="NCBI Taxonomy" id="2710758"/>
    <lineage>
        <taxon>Bacteria</taxon>
        <taxon>Bacillati</taxon>
        <taxon>Chloroflexota</taxon>
        <taxon>Candidatus Thermofontia</taxon>
        <taxon>Phototrophicales</taxon>
        <taxon>Phototrophicaceae</taxon>
        <taxon>Phototrophicus</taxon>
    </lineage>
</organism>
<dbReference type="EMBL" id="CP062983">
    <property type="protein sequence ID" value="QPC83132.1"/>
    <property type="molecule type" value="Genomic_DNA"/>
</dbReference>
<evidence type="ECO:0000313" key="2">
    <source>
        <dbReference type="Proteomes" id="UP000594468"/>
    </source>
</evidence>
<evidence type="ECO:0000313" key="1">
    <source>
        <dbReference type="EMBL" id="QPC83132.1"/>
    </source>
</evidence>
<proteinExistence type="predicted"/>
<name>A0A7S8EA35_9CHLR</name>
<accession>A0A7S8EA35</accession>